<name>A0A6J4CZ49_9HELI</name>
<organism evidence="3 4">
    <name type="scientific">Helicobacter suis</name>
    <dbReference type="NCBI Taxonomy" id="104628"/>
    <lineage>
        <taxon>Bacteria</taxon>
        <taxon>Pseudomonadati</taxon>
        <taxon>Campylobacterota</taxon>
        <taxon>Epsilonproteobacteria</taxon>
        <taxon>Campylobacterales</taxon>
        <taxon>Helicobacteraceae</taxon>
        <taxon>Helicobacter</taxon>
    </lineage>
</organism>
<reference evidence="3 4" key="1">
    <citation type="submission" date="2019-06" db="EMBL/GenBank/DDBJ databases">
        <title>Complete genome sequence of Helicobacter suis SNTW101c.</title>
        <authorList>
            <person name="Rimbara E."/>
            <person name="Suzuki M."/>
            <person name="Matsui H."/>
            <person name="Nakamura M."/>
            <person name="Mori S."/>
            <person name="Shibayama K."/>
        </authorList>
    </citation>
    <scope>NUCLEOTIDE SEQUENCE [LARGE SCALE GENOMIC DNA]</scope>
    <source>
        <strain evidence="3 4">SNTW101c</strain>
    </source>
</reference>
<dbReference type="GeneID" id="56928471"/>
<dbReference type="AlphaFoldDB" id="A0A6J4CZ49"/>
<dbReference type="Proteomes" id="UP000317935">
    <property type="component" value="Chromosome"/>
</dbReference>
<dbReference type="RefSeq" id="WP_064430190.1">
    <property type="nucleotide sequence ID" value="NZ_AP019774.1"/>
</dbReference>
<keyword evidence="1" id="KW-0812">Transmembrane</keyword>
<evidence type="ECO:0000313" key="2">
    <source>
        <dbReference type="EMBL" id="BCD45987.1"/>
    </source>
</evidence>
<protein>
    <submittedName>
        <fullName evidence="3">Uncharacterized protein</fullName>
    </submittedName>
</protein>
<keyword evidence="1" id="KW-0472">Membrane</keyword>
<dbReference type="Proteomes" id="UP000509742">
    <property type="component" value="Chromosome"/>
</dbReference>
<evidence type="ECO:0000313" key="4">
    <source>
        <dbReference type="Proteomes" id="UP000317935"/>
    </source>
</evidence>
<feature type="transmembrane region" description="Helical" evidence="1">
    <location>
        <begin position="33"/>
        <end position="55"/>
    </location>
</feature>
<accession>A0A6J4CZ49</accession>
<evidence type="ECO:0000313" key="3">
    <source>
        <dbReference type="EMBL" id="BCD69780.1"/>
    </source>
</evidence>
<dbReference type="EMBL" id="AP019774">
    <property type="protein sequence ID" value="BCD69780.1"/>
    <property type="molecule type" value="Genomic_DNA"/>
</dbReference>
<reference evidence="2 5" key="2">
    <citation type="submission" date="2020-04" db="EMBL/GenBank/DDBJ databases">
        <title>Genomic analysis of gastric non-Helicobacter pylori Helicobacters isolated in Japan.</title>
        <authorList>
            <person name="Suzuki M."/>
            <person name="Rimbara E."/>
        </authorList>
    </citation>
    <scope>NUCLEOTIDE SEQUENCE [LARGE SCALE GENOMIC DNA]</scope>
    <source>
        <strain evidence="2 5">NHP19-0020</strain>
    </source>
</reference>
<evidence type="ECO:0000313" key="5">
    <source>
        <dbReference type="Proteomes" id="UP000509742"/>
    </source>
</evidence>
<keyword evidence="1" id="KW-1133">Transmembrane helix</keyword>
<dbReference type="OrthoDB" id="9786870at2"/>
<dbReference type="EMBL" id="AP023036">
    <property type="protein sequence ID" value="BCD45987.1"/>
    <property type="molecule type" value="Genomic_DNA"/>
</dbReference>
<proteinExistence type="predicted"/>
<gene>
    <name evidence="2" type="ORF">NHP190020_10260</name>
    <name evidence="3" type="ORF">SNTW_04250</name>
</gene>
<keyword evidence="5" id="KW-1185">Reference proteome</keyword>
<sequence>MPKVIVDMRLLIAWLAPIIACFFSPDVYMSGMLSYLVIKVAFYGFALFYTLYFLISFLPPKNQHNL</sequence>
<evidence type="ECO:0000256" key="1">
    <source>
        <dbReference type="SAM" id="Phobius"/>
    </source>
</evidence>